<name>A0A951QP71_9CYAN</name>
<evidence type="ECO:0008006" key="3">
    <source>
        <dbReference type="Google" id="ProtNLM"/>
    </source>
</evidence>
<gene>
    <name evidence="1" type="ORF">KME60_12300</name>
</gene>
<comment type="caution">
    <text evidence="1">The sequence shown here is derived from an EMBL/GenBank/DDBJ whole genome shotgun (WGS) entry which is preliminary data.</text>
</comment>
<protein>
    <recommendedName>
        <fullName evidence="3">PIN domain-containing protein</fullName>
    </recommendedName>
</protein>
<reference evidence="1" key="1">
    <citation type="submission" date="2021-05" db="EMBL/GenBank/DDBJ databases">
        <authorList>
            <person name="Pietrasiak N."/>
            <person name="Ward R."/>
            <person name="Stajich J.E."/>
            <person name="Kurbessoian T."/>
        </authorList>
    </citation>
    <scope>NUCLEOTIDE SEQUENCE</scope>
    <source>
        <strain evidence="1">GSE-NOS-MK-12-04C</strain>
    </source>
</reference>
<reference evidence="1" key="2">
    <citation type="journal article" date="2022" name="Microbiol. Resour. Announc.">
        <title>Metagenome Sequencing to Explore Phylogenomics of Terrestrial Cyanobacteria.</title>
        <authorList>
            <person name="Ward R.D."/>
            <person name="Stajich J.E."/>
            <person name="Johansen J.R."/>
            <person name="Huntemann M."/>
            <person name="Clum A."/>
            <person name="Foster B."/>
            <person name="Foster B."/>
            <person name="Roux S."/>
            <person name="Palaniappan K."/>
            <person name="Varghese N."/>
            <person name="Mukherjee S."/>
            <person name="Reddy T.B.K."/>
            <person name="Daum C."/>
            <person name="Copeland A."/>
            <person name="Chen I.A."/>
            <person name="Ivanova N.N."/>
            <person name="Kyrpides N.C."/>
            <person name="Shapiro N."/>
            <person name="Eloe-Fadrosh E.A."/>
            <person name="Pietrasiak N."/>
        </authorList>
    </citation>
    <scope>NUCLEOTIDE SEQUENCE</scope>
    <source>
        <strain evidence="1">GSE-NOS-MK-12-04C</strain>
    </source>
</reference>
<evidence type="ECO:0000313" key="2">
    <source>
        <dbReference type="Proteomes" id="UP000729701"/>
    </source>
</evidence>
<proteinExistence type="predicted"/>
<sequence length="68" mass="7452">MASVLWAQSKLSGIPTAKDSSLDADLIICAQWRILAAQHPGQMSIIATTNVKHLGRFATVGRWQDIMM</sequence>
<dbReference type="EMBL" id="JAHHGZ010000011">
    <property type="protein sequence ID" value="MBW4668170.1"/>
    <property type="molecule type" value="Genomic_DNA"/>
</dbReference>
<accession>A0A951QP71</accession>
<dbReference type="AlphaFoldDB" id="A0A951QP71"/>
<dbReference type="Proteomes" id="UP000729701">
    <property type="component" value="Unassembled WGS sequence"/>
</dbReference>
<organism evidence="1 2">
    <name type="scientific">Cyanomargarita calcarea GSE-NOS-MK-12-04C</name>
    <dbReference type="NCBI Taxonomy" id="2839659"/>
    <lineage>
        <taxon>Bacteria</taxon>
        <taxon>Bacillati</taxon>
        <taxon>Cyanobacteriota</taxon>
        <taxon>Cyanophyceae</taxon>
        <taxon>Nostocales</taxon>
        <taxon>Cyanomargaritaceae</taxon>
        <taxon>Cyanomargarita</taxon>
    </lineage>
</organism>
<evidence type="ECO:0000313" key="1">
    <source>
        <dbReference type="EMBL" id="MBW4668170.1"/>
    </source>
</evidence>